<dbReference type="Gene3D" id="3.40.630.30">
    <property type="match status" value="1"/>
</dbReference>
<dbReference type="RefSeq" id="WP_013555900.1">
    <property type="nucleotide sequence ID" value="NC_014958.1"/>
</dbReference>
<dbReference type="PROSITE" id="PS51186">
    <property type="entry name" value="GNAT"/>
    <property type="match status" value="1"/>
</dbReference>
<keyword evidence="2" id="KW-0012">Acyltransferase</keyword>
<dbReference type="HOGENOM" id="CLU_069610_0_0_0"/>
<dbReference type="eggNOG" id="COG0456">
    <property type="taxonomic scope" value="Bacteria"/>
</dbReference>
<dbReference type="Proteomes" id="UP000008635">
    <property type="component" value="Chromosome"/>
</dbReference>
<evidence type="ECO:0000256" key="2">
    <source>
        <dbReference type="ARBA" id="ARBA00023315"/>
    </source>
</evidence>
<gene>
    <name evidence="4" type="ordered locus">Deima_0739</name>
</gene>
<proteinExistence type="predicted"/>
<dbReference type="InterPro" id="IPR000182">
    <property type="entry name" value="GNAT_dom"/>
</dbReference>
<name>E8U5Q6_DEIML</name>
<dbReference type="InterPro" id="IPR016181">
    <property type="entry name" value="Acyl_CoA_acyltransferase"/>
</dbReference>
<accession>E8U5Q6</accession>
<feature type="domain" description="N-acetyltransferase" evidence="3">
    <location>
        <begin position="7"/>
        <end position="160"/>
    </location>
</feature>
<dbReference type="GO" id="GO:0016747">
    <property type="term" value="F:acyltransferase activity, transferring groups other than amino-acyl groups"/>
    <property type="evidence" value="ECO:0007669"/>
    <property type="project" value="InterPro"/>
</dbReference>
<evidence type="ECO:0000256" key="1">
    <source>
        <dbReference type="ARBA" id="ARBA00022679"/>
    </source>
</evidence>
<dbReference type="STRING" id="709986.Deima_0739"/>
<dbReference type="CDD" id="cd04301">
    <property type="entry name" value="NAT_SF"/>
    <property type="match status" value="1"/>
</dbReference>
<reference evidence="4 5" key="1">
    <citation type="journal article" date="2011" name="Stand. Genomic Sci.">
        <title>Complete genome sequence of Deinococcus maricopensis type strain (LB-34).</title>
        <authorList>
            <person name="Pukall R."/>
            <person name="Zeytun A."/>
            <person name="Lucas S."/>
            <person name="Lapidus A."/>
            <person name="Hammon N."/>
            <person name="Deshpande S."/>
            <person name="Nolan M."/>
            <person name="Cheng J.F."/>
            <person name="Pitluck S."/>
            <person name="Liolios K."/>
            <person name="Pagani I."/>
            <person name="Mikhailova N."/>
            <person name="Ivanova N."/>
            <person name="Mavromatis K."/>
            <person name="Pati A."/>
            <person name="Tapia R."/>
            <person name="Han C."/>
            <person name="Goodwin L."/>
            <person name="Chen A."/>
            <person name="Palaniappan K."/>
            <person name="Land M."/>
            <person name="Hauser L."/>
            <person name="Chang Y.J."/>
            <person name="Jeffries C.D."/>
            <person name="Brambilla E.M."/>
            <person name="Rohde M."/>
            <person name="Goker M."/>
            <person name="Detter J.C."/>
            <person name="Woyke T."/>
            <person name="Bristow J."/>
            <person name="Eisen J.A."/>
            <person name="Markowitz V."/>
            <person name="Hugenholtz P."/>
            <person name="Kyrpides N.C."/>
            <person name="Klenk H.P."/>
        </authorList>
    </citation>
    <scope>NUCLEOTIDE SEQUENCE [LARGE SCALE GENOMIC DNA]</scope>
    <source>
        <strain evidence="5">DSM 21211 / LMG 22137 / NRRL B-23946 / LB-34</strain>
    </source>
</reference>
<keyword evidence="5" id="KW-1185">Reference proteome</keyword>
<organism evidence="4 5">
    <name type="scientific">Deinococcus maricopensis (strain DSM 21211 / LMG 22137 / NRRL B-23946 / LB-34)</name>
    <dbReference type="NCBI Taxonomy" id="709986"/>
    <lineage>
        <taxon>Bacteria</taxon>
        <taxon>Thermotogati</taxon>
        <taxon>Deinococcota</taxon>
        <taxon>Deinococci</taxon>
        <taxon>Deinococcales</taxon>
        <taxon>Deinococcaceae</taxon>
        <taxon>Deinococcus</taxon>
    </lineage>
</organism>
<evidence type="ECO:0000259" key="3">
    <source>
        <dbReference type="PROSITE" id="PS51186"/>
    </source>
</evidence>
<dbReference type="OrthoDB" id="4140682at2"/>
<evidence type="ECO:0000313" key="5">
    <source>
        <dbReference type="Proteomes" id="UP000008635"/>
    </source>
</evidence>
<dbReference type="AlphaFoldDB" id="E8U5Q6"/>
<protein>
    <submittedName>
        <fullName evidence="4">GCN5-related N-acetyltransferase</fullName>
    </submittedName>
</protein>
<dbReference type="Pfam" id="PF00583">
    <property type="entry name" value="Acetyltransf_1"/>
    <property type="match status" value="2"/>
</dbReference>
<sequence>MTHTLPFVVRDARPGVDDAGAARAMTLANPGWPWTPALLQAERDARDPSMYARDLLAEADGEIVGVGTIALDDFARAPGKYWTMLHVRPDWQRRGVGTHLLQELLRGANAHEPLRLVQGMRAEDQAGAEGFLNAHGFREVWRRYESRLQTRDLDFTPYADVEARVRAHGTRILTYTQARADFGEPLDRWLHALDEELFLDVPIGDTPTGKSFETWRAQELHGPEFVPDATFLAVQDGEDGGARGPLIGWSSLRANPGGFWVIGMTGVVRAHRSRGLALTLKLQGMRYAQAHGGGEIRTFNDAPNAAMLGMNDRLGFIRHTAHLRYARAFA</sequence>
<dbReference type="InterPro" id="IPR050832">
    <property type="entry name" value="Bact_Acetyltransf"/>
</dbReference>
<evidence type="ECO:0000313" key="4">
    <source>
        <dbReference type="EMBL" id="ADV66395.1"/>
    </source>
</evidence>
<dbReference type="KEGG" id="dmr:Deima_0739"/>
<dbReference type="EMBL" id="CP002454">
    <property type="protein sequence ID" value="ADV66395.1"/>
    <property type="molecule type" value="Genomic_DNA"/>
</dbReference>
<dbReference type="PANTHER" id="PTHR43877">
    <property type="entry name" value="AMINOALKYLPHOSPHONATE N-ACETYLTRANSFERASE-RELATED-RELATED"/>
    <property type="match status" value="1"/>
</dbReference>
<keyword evidence="1 4" id="KW-0808">Transferase</keyword>
<reference evidence="5" key="2">
    <citation type="submission" date="2011-01" db="EMBL/GenBank/DDBJ databases">
        <title>The complete genome of Deinococcus maricopensis DSM 21211.</title>
        <authorList>
            <consortium name="US DOE Joint Genome Institute (JGI-PGF)"/>
            <person name="Lucas S."/>
            <person name="Copeland A."/>
            <person name="Lapidus A."/>
            <person name="Goodwin L."/>
            <person name="Pitluck S."/>
            <person name="Kyrpides N."/>
            <person name="Mavromatis K."/>
            <person name="Pagani I."/>
            <person name="Ivanova N."/>
            <person name="Ovchinnikova G."/>
            <person name="Zeytun A."/>
            <person name="Detter J.C."/>
            <person name="Han C."/>
            <person name="Land M."/>
            <person name="Hauser L."/>
            <person name="Markowitz V."/>
            <person name="Cheng J.-F."/>
            <person name="Hugenholtz P."/>
            <person name="Woyke T."/>
            <person name="Wu D."/>
            <person name="Pukall R."/>
            <person name="Gehrich-Schroeter G."/>
            <person name="Brambilla E."/>
            <person name="Klenk H.-P."/>
            <person name="Eisen J.A."/>
        </authorList>
    </citation>
    <scope>NUCLEOTIDE SEQUENCE [LARGE SCALE GENOMIC DNA]</scope>
    <source>
        <strain evidence="5">DSM 21211 / LMG 22137 / NRRL B-23946 / LB-34</strain>
    </source>
</reference>
<dbReference type="SUPFAM" id="SSF55729">
    <property type="entry name" value="Acyl-CoA N-acyltransferases (Nat)"/>
    <property type="match status" value="2"/>
</dbReference>